<dbReference type="Gene3D" id="3.40.50.10310">
    <property type="entry name" value="Creatininase"/>
    <property type="match status" value="1"/>
</dbReference>
<sequence>MAEEPGVELAKMTSPQAAAALAAAEVAIVPVGATEQHGPNLSLETDTAIADALARRIAAAVFPRAVVTPPLPFGVSHHHLRFPGTLTLSPDTFQAVLLDLAESLRRHGVPRLFVVDGHAGNQGALDVLMTKLRFERGIPAAYLFPFAIAGDAIREGVGSERWGHACEVEASLGLALRPEIVHAESLEAGAILPPLLPFADPRQPHRIAAPLWFDEITANGALGDARRASSGFGESVASTVVARAVAFLERFVELEPGDDRWPEAGPPSAAWGNG</sequence>
<evidence type="ECO:0000256" key="5">
    <source>
        <dbReference type="ARBA" id="ARBA00024029"/>
    </source>
</evidence>
<dbReference type="EMBL" id="CADCWF010000296">
    <property type="protein sequence ID" value="CAA9575404.1"/>
    <property type="molecule type" value="Genomic_DNA"/>
</dbReference>
<accession>A0A6J4VD77</accession>
<reference evidence="6" key="1">
    <citation type="submission" date="2020-02" db="EMBL/GenBank/DDBJ databases">
        <authorList>
            <person name="Meier V. D."/>
        </authorList>
    </citation>
    <scope>NUCLEOTIDE SEQUENCE</scope>
    <source>
        <strain evidence="6">AVDCRST_MAG59</strain>
    </source>
</reference>
<keyword evidence="4" id="KW-0862">Zinc</keyword>
<evidence type="ECO:0000256" key="4">
    <source>
        <dbReference type="ARBA" id="ARBA00022833"/>
    </source>
</evidence>
<name>A0A6J4VD77_9BACT</name>
<dbReference type="InterPro" id="IPR003785">
    <property type="entry name" value="Creatininase/forma_Hydrolase"/>
</dbReference>
<evidence type="ECO:0000256" key="1">
    <source>
        <dbReference type="ARBA" id="ARBA00001947"/>
    </source>
</evidence>
<protein>
    <submittedName>
        <fullName evidence="6">Creatinine amidohydrolase</fullName>
        <ecNumber evidence="6">3.5.2.10</ecNumber>
    </submittedName>
</protein>
<dbReference type="AlphaFoldDB" id="A0A6J4VD77"/>
<dbReference type="Pfam" id="PF02633">
    <property type="entry name" value="Creatininase"/>
    <property type="match status" value="1"/>
</dbReference>
<comment type="cofactor">
    <cofactor evidence="1">
        <name>Zn(2+)</name>
        <dbReference type="ChEBI" id="CHEBI:29105"/>
    </cofactor>
</comment>
<comment type="similarity">
    <text evidence="5">Belongs to the creatininase superfamily.</text>
</comment>
<dbReference type="GO" id="GO:0047789">
    <property type="term" value="F:creatininase activity"/>
    <property type="evidence" value="ECO:0007669"/>
    <property type="project" value="UniProtKB-EC"/>
</dbReference>
<dbReference type="PANTHER" id="PTHR35005">
    <property type="entry name" value="3-DEHYDRO-SCYLLO-INOSOSE HYDROLASE"/>
    <property type="match status" value="1"/>
</dbReference>
<dbReference type="InterPro" id="IPR024087">
    <property type="entry name" value="Creatininase-like_sf"/>
</dbReference>
<dbReference type="GO" id="GO:0046872">
    <property type="term" value="F:metal ion binding"/>
    <property type="evidence" value="ECO:0007669"/>
    <property type="project" value="UniProtKB-KW"/>
</dbReference>
<evidence type="ECO:0000256" key="2">
    <source>
        <dbReference type="ARBA" id="ARBA00022723"/>
    </source>
</evidence>
<evidence type="ECO:0000313" key="6">
    <source>
        <dbReference type="EMBL" id="CAA9575404.1"/>
    </source>
</evidence>
<keyword evidence="2" id="KW-0479">Metal-binding</keyword>
<dbReference type="EC" id="3.5.2.10" evidence="6"/>
<gene>
    <name evidence="6" type="ORF">AVDCRST_MAG59-4065</name>
</gene>
<dbReference type="GO" id="GO:0016811">
    <property type="term" value="F:hydrolase activity, acting on carbon-nitrogen (but not peptide) bonds, in linear amides"/>
    <property type="evidence" value="ECO:0007669"/>
    <property type="project" value="TreeGrafter"/>
</dbReference>
<dbReference type="PANTHER" id="PTHR35005:SF1">
    <property type="entry name" value="2-AMINO-5-FORMYLAMINO-6-RIBOSYLAMINOPYRIMIDIN-4(3H)-ONE 5'-MONOPHOSPHATE DEFORMYLASE"/>
    <property type="match status" value="1"/>
</dbReference>
<evidence type="ECO:0000256" key="3">
    <source>
        <dbReference type="ARBA" id="ARBA00022801"/>
    </source>
</evidence>
<dbReference type="SUPFAM" id="SSF102215">
    <property type="entry name" value="Creatininase"/>
    <property type="match status" value="1"/>
</dbReference>
<dbReference type="GO" id="GO:0009231">
    <property type="term" value="P:riboflavin biosynthetic process"/>
    <property type="evidence" value="ECO:0007669"/>
    <property type="project" value="TreeGrafter"/>
</dbReference>
<keyword evidence="3 6" id="KW-0378">Hydrolase</keyword>
<organism evidence="6">
    <name type="scientific">uncultured Thermomicrobiales bacterium</name>
    <dbReference type="NCBI Taxonomy" id="1645740"/>
    <lineage>
        <taxon>Bacteria</taxon>
        <taxon>Pseudomonadati</taxon>
        <taxon>Thermomicrobiota</taxon>
        <taxon>Thermomicrobia</taxon>
        <taxon>Thermomicrobiales</taxon>
        <taxon>environmental samples</taxon>
    </lineage>
</organism>
<proteinExistence type="inferred from homology"/>